<name>A0A919V7A2_9ACTN</name>
<gene>
    <name evidence="3" type="ORF">Ssi02_51360</name>
</gene>
<dbReference type="EMBL" id="BOOW01000031">
    <property type="protein sequence ID" value="GII94905.1"/>
    <property type="molecule type" value="Genomic_DNA"/>
</dbReference>
<keyword evidence="2" id="KW-1133">Transmembrane helix</keyword>
<proteinExistence type="predicted"/>
<sequence>MLYPLSYGGKGSRLSVANVEGVCDVRRSGVVASSWVCEAGSRDRKGQWGVGGAWLLSRSVLRGREWWTKRTLRLVGVMLVPGLLAAAVFVGEMVGVGVRPDVGGFGIGGEGRRGGPLLEGQVRWGPVLVRRVEVGRRSRAEGSAEVAGRRRGEPAERAGARKRERSEGRGGSVVAERGDAGGVGAGVVGADARVEGEELVEGVDRRWLGDGERPPAVGGPRVGEGAQGCVVEWRAKRLWERCDGWGEEGAYAGW</sequence>
<evidence type="ECO:0000313" key="3">
    <source>
        <dbReference type="EMBL" id="GII94905.1"/>
    </source>
</evidence>
<dbReference type="AlphaFoldDB" id="A0A919V7A2"/>
<protein>
    <submittedName>
        <fullName evidence="3">Uncharacterized protein</fullName>
    </submittedName>
</protein>
<keyword evidence="2" id="KW-0812">Transmembrane</keyword>
<evidence type="ECO:0000313" key="4">
    <source>
        <dbReference type="Proteomes" id="UP000606172"/>
    </source>
</evidence>
<feature type="region of interest" description="Disordered" evidence="1">
    <location>
        <begin position="141"/>
        <end position="180"/>
    </location>
</feature>
<comment type="caution">
    <text evidence="3">The sequence shown here is derived from an EMBL/GenBank/DDBJ whole genome shotgun (WGS) entry which is preliminary data.</text>
</comment>
<feature type="transmembrane region" description="Helical" evidence="2">
    <location>
        <begin position="72"/>
        <end position="91"/>
    </location>
</feature>
<dbReference type="Proteomes" id="UP000606172">
    <property type="component" value="Unassembled WGS sequence"/>
</dbReference>
<organism evidence="3 4">
    <name type="scientific">Sinosporangium siamense</name>
    <dbReference type="NCBI Taxonomy" id="1367973"/>
    <lineage>
        <taxon>Bacteria</taxon>
        <taxon>Bacillati</taxon>
        <taxon>Actinomycetota</taxon>
        <taxon>Actinomycetes</taxon>
        <taxon>Streptosporangiales</taxon>
        <taxon>Streptosporangiaceae</taxon>
        <taxon>Sinosporangium</taxon>
    </lineage>
</organism>
<keyword evidence="4" id="KW-1185">Reference proteome</keyword>
<reference evidence="3" key="1">
    <citation type="submission" date="2021-01" db="EMBL/GenBank/DDBJ databases">
        <title>Whole genome shotgun sequence of Sinosporangium siamense NBRC 109515.</title>
        <authorList>
            <person name="Komaki H."/>
            <person name="Tamura T."/>
        </authorList>
    </citation>
    <scope>NUCLEOTIDE SEQUENCE</scope>
    <source>
        <strain evidence="3">NBRC 109515</strain>
    </source>
</reference>
<feature type="compositionally biased region" description="Basic and acidic residues" evidence="1">
    <location>
        <begin position="141"/>
        <end position="168"/>
    </location>
</feature>
<evidence type="ECO:0000256" key="2">
    <source>
        <dbReference type="SAM" id="Phobius"/>
    </source>
</evidence>
<keyword evidence="2" id="KW-0472">Membrane</keyword>
<accession>A0A919V7A2</accession>
<evidence type="ECO:0000256" key="1">
    <source>
        <dbReference type="SAM" id="MobiDB-lite"/>
    </source>
</evidence>